<dbReference type="GO" id="GO:0016020">
    <property type="term" value="C:membrane"/>
    <property type="evidence" value="ECO:0007669"/>
    <property type="project" value="UniProtKB-SubCell"/>
</dbReference>
<evidence type="ECO:0000256" key="9">
    <source>
        <dbReference type="RuleBase" id="RU364122"/>
    </source>
</evidence>
<comment type="catalytic activity">
    <reaction evidence="9">
        <text>alpha-D-glucosaminyl-[heparan sulfate](n) + 3'-phosphoadenylyl sulfate = 6-sulfo-alpha-D-glucosaminyl-[heparan sulfate](n) + adenosine 3',5'-bisphosphate + H(+)</text>
        <dbReference type="Rhea" id="RHEA:56604"/>
        <dbReference type="Rhea" id="RHEA-COMP:9830"/>
        <dbReference type="Rhea" id="RHEA-COMP:14621"/>
        <dbReference type="ChEBI" id="CHEBI:15378"/>
        <dbReference type="ChEBI" id="CHEBI:58339"/>
        <dbReference type="ChEBI" id="CHEBI:58343"/>
        <dbReference type="ChEBI" id="CHEBI:58388"/>
        <dbReference type="ChEBI" id="CHEBI:140604"/>
    </reaction>
</comment>
<evidence type="ECO:0000256" key="5">
    <source>
        <dbReference type="ARBA" id="ARBA00022968"/>
    </source>
</evidence>
<keyword evidence="11" id="KW-1185">Reference proteome</keyword>
<dbReference type="SUPFAM" id="SSF52540">
    <property type="entry name" value="P-loop containing nucleoside triphosphate hydrolases"/>
    <property type="match status" value="1"/>
</dbReference>
<comment type="similarity">
    <text evidence="2 9">Belongs to the sulfotransferase 6 family.</text>
</comment>
<keyword evidence="6" id="KW-1133">Transmembrane helix</keyword>
<dbReference type="STRING" id="158441.A0A226DJC6"/>
<dbReference type="FunFam" id="3.40.50.300:FF:000347">
    <property type="entry name" value="Heparan-sulfate 6-O-sulfotransferase"/>
    <property type="match status" value="1"/>
</dbReference>
<name>A0A226DJC6_FOLCA</name>
<evidence type="ECO:0000256" key="2">
    <source>
        <dbReference type="ARBA" id="ARBA00010109"/>
    </source>
</evidence>
<dbReference type="Proteomes" id="UP000198287">
    <property type="component" value="Unassembled WGS sequence"/>
</dbReference>
<proteinExistence type="inferred from homology"/>
<accession>A0A226DJC6</accession>
<keyword evidence="7 9" id="KW-0472">Membrane</keyword>
<keyword evidence="4" id="KW-0812">Transmembrane</keyword>
<evidence type="ECO:0000256" key="6">
    <source>
        <dbReference type="ARBA" id="ARBA00022989"/>
    </source>
</evidence>
<dbReference type="PANTHER" id="PTHR12812:SF0">
    <property type="entry name" value="HEPARAN-SULFATE 6-O-SULFOTRANSFERASE"/>
    <property type="match status" value="1"/>
</dbReference>
<dbReference type="Gene3D" id="3.40.50.300">
    <property type="entry name" value="P-loop containing nucleotide triphosphate hydrolases"/>
    <property type="match status" value="1"/>
</dbReference>
<dbReference type="InterPro" id="IPR010635">
    <property type="entry name" value="Heparan_SO4-6-sulfoTrfase"/>
</dbReference>
<organism evidence="10 11">
    <name type="scientific">Folsomia candida</name>
    <name type="common">Springtail</name>
    <dbReference type="NCBI Taxonomy" id="158441"/>
    <lineage>
        <taxon>Eukaryota</taxon>
        <taxon>Metazoa</taxon>
        <taxon>Ecdysozoa</taxon>
        <taxon>Arthropoda</taxon>
        <taxon>Hexapoda</taxon>
        <taxon>Collembola</taxon>
        <taxon>Entomobryomorpha</taxon>
        <taxon>Isotomoidea</taxon>
        <taxon>Isotomidae</taxon>
        <taxon>Proisotominae</taxon>
        <taxon>Folsomia</taxon>
    </lineage>
</organism>
<dbReference type="GO" id="GO:0017095">
    <property type="term" value="F:heparan sulfate 6-sulfotransferase activity"/>
    <property type="evidence" value="ECO:0007669"/>
    <property type="project" value="RHEA"/>
</dbReference>
<protein>
    <recommendedName>
        <fullName evidence="9">Heparan-sulfate 6-O-sulfotransferase</fullName>
        <ecNumber evidence="9">2.8.2.-</ecNumber>
    </recommendedName>
</protein>
<dbReference type="EC" id="2.8.2.-" evidence="9"/>
<dbReference type="Pfam" id="PF03567">
    <property type="entry name" value="Sulfotransfer_2"/>
    <property type="match status" value="1"/>
</dbReference>
<dbReference type="InterPro" id="IPR005331">
    <property type="entry name" value="Sulfotransferase"/>
</dbReference>
<comment type="subcellular location">
    <subcellularLocation>
        <location evidence="1 9">Membrane</location>
        <topology evidence="1 9">Single-pass type II membrane protein</topology>
    </subcellularLocation>
</comment>
<sequence>MGVRFPSVVVILVGGMFFLLYLLPWQSLPSVPFPSPSSFPRSRVVVNSNVSLMTLEYPLLDVDPLAESPPLQQYQPHGLVTYRAMVESGVTFNVTGSDVLVILHIQKTGGTSFEKHIVQDLVIDKPCVCWKKRKRCKCPRPPSRDQSKPEEQRSADSWLFSRFSTGWICGLHADWTELTACVDSELDRAYGTPVQRRYFYVTMIRDPIHRFLSEFRHVQRGATWKASRHICNGRYASPEELGKCYSGRSWAEVSLSDFVNCSHNLAFNRQTRMLANLSMIGCYNKSYMSPQQRDKMMLASAKQNLASMAFVGLTENQKISQYIFEETFKLRFKIPFTQNEDTYSKSTLDKTTPSELKAVRQANALDLELYAFAEQLLHNRFNELKVRDPYFREHYNSLGEQNGYHFSWDDIENED</sequence>
<reference evidence="10 11" key="1">
    <citation type="submission" date="2015-12" db="EMBL/GenBank/DDBJ databases">
        <title>The genome of Folsomia candida.</title>
        <authorList>
            <person name="Faddeeva A."/>
            <person name="Derks M.F."/>
            <person name="Anvar Y."/>
            <person name="Smit S."/>
            <person name="Van Straalen N."/>
            <person name="Roelofs D."/>
        </authorList>
    </citation>
    <scope>NUCLEOTIDE SEQUENCE [LARGE SCALE GENOMIC DNA]</scope>
    <source>
        <strain evidence="10 11">VU population</strain>
        <tissue evidence="10">Whole body</tissue>
    </source>
</reference>
<gene>
    <name evidence="10" type="ORF">Fcan01_19675</name>
</gene>
<evidence type="ECO:0000256" key="1">
    <source>
        <dbReference type="ARBA" id="ARBA00004606"/>
    </source>
</evidence>
<evidence type="ECO:0000256" key="4">
    <source>
        <dbReference type="ARBA" id="ARBA00022692"/>
    </source>
</evidence>
<dbReference type="OrthoDB" id="406981at2759"/>
<dbReference type="EMBL" id="LNIX01000017">
    <property type="protein sequence ID" value="OXA45625.1"/>
    <property type="molecule type" value="Genomic_DNA"/>
</dbReference>
<keyword evidence="8" id="KW-0325">Glycoprotein</keyword>
<keyword evidence="5 9" id="KW-0735">Signal-anchor</keyword>
<evidence type="ECO:0000313" key="10">
    <source>
        <dbReference type="EMBL" id="OXA45625.1"/>
    </source>
</evidence>
<evidence type="ECO:0000313" key="11">
    <source>
        <dbReference type="Proteomes" id="UP000198287"/>
    </source>
</evidence>
<dbReference type="PANTHER" id="PTHR12812">
    <property type="entry name" value="HEPARAN SULFATE 6-O-SULFOTRANSFERASE 3"/>
    <property type="match status" value="1"/>
</dbReference>
<dbReference type="AlphaFoldDB" id="A0A226DJC6"/>
<comment type="caution">
    <text evidence="10">The sequence shown here is derived from an EMBL/GenBank/DDBJ whole genome shotgun (WGS) entry which is preliminary data.</text>
</comment>
<comment type="function">
    <text evidence="9">6-O-sulfation enzyme which catalyzes the transfer of sulfate from 3'-phosphoadenosine 5'-phosphosulfate (PAPS) to position 6 of the N-sulfoglucosamine residue (GlcNS) of heparan sulfate.</text>
</comment>
<dbReference type="InterPro" id="IPR027417">
    <property type="entry name" value="P-loop_NTPase"/>
</dbReference>
<dbReference type="OMA" id="AYNELQP"/>
<keyword evidence="3 9" id="KW-0808">Transferase</keyword>
<evidence type="ECO:0000256" key="7">
    <source>
        <dbReference type="ARBA" id="ARBA00023136"/>
    </source>
</evidence>
<evidence type="ECO:0000256" key="3">
    <source>
        <dbReference type="ARBA" id="ARBA00022679"/>
    </source>
</evidence>
<evidence type="ECO:0000256" key="8">
    <source>
        <dbReference type="ARBA" id="ARBA00023180"/>
    </source>
</evidence>